<evidence type="ECO:0000259" key="2">
    <source>
        <dbReference type="Pfam" id="PF01048"/>
    </source>
</evidence>
<organism evidence="3 4">
    <name type="scientific">Actinomadura spongiicola</name>
    <dbReference type="NCBI Taxonomy" id="2303421"/>
    <lineage>
        <taxon>Bacteria</taxon>
        <taxon>Bacillati</taxon>
        <taxon>Actinomycetota</taxon>
        <taxon>Actinomycetes</taxon>
        <taxon>Streptosporangiales</taxon>
        <taxon>Thermomonosporaceae</taxon>
        <taxon>Actinomadura</taxon>
    </lineage>
</organism>
<dbReference type="EMBL" id="QVNQ01000001">
    <property type="protein sequence ID" value="RFS87049.1"/>
    <property type="molecule type" value="Genomic_DNA"/>
</dbReference>
<comment type="caution">
    <text evidence="3">The sequence shown here is derived from an EMBL/GenBank/DDBJ whole genome shotgun (WGS) entry which is preliminary data.</text>
</comment>
<dbReference type="OrthoDB" id="3665249at2"/>
<evidence type="ECO:0000256" key="1">
    <source>
        <dbReference type="SAM" id="MobiDB-lite"/>
    </source>
</evidence>
<feature type="domain" description="Nucleoside phosphorylase" evidence="2">
    <location>
        <begin position="47"/>
        <end position="286"/>
    </location>
</feature>
<keyword evidence="4" id="KW-1185">Reference proteome</keyword>
<dbReference type="SUPFAM" id="SSF53167">
    <property type="entry name" value="Purine and uridine phosphorylases"/>
    <property type="match status" value="1"/>
</dbReference>
<dbReference type="GO" id="GO:0005829">
    <property type="term" value="C:cytosol"/>
    <property type="evidence" value="ECO:0007669"/>
    <property type="project" value="TreeGrafter"/>
</dbReference>
<name>A0A372GPK7_9ACTN</name>
<evidence type="ECO:0000313" key="3">
    <source>
        <dbReference type="EMBL" id="RFS87049.1"/>
    </source>
</evidence>
<dbReference type="GO" id="GO:0009116">
    <property type="term" value="P:nucleoside metabolic process"/>
    <property type="evidence" value="ECO:0007669"/>
    <property type="project" value="InterPro"/>
</dbReference>
<dbReference type="Proteomes" id="UP000262882">
    <property type="component" value="Unassembled WGS sequence"/>
</dbReference>
<dbReference type="GO" id="GO:0019284">
    <property type="term" value="P:L-methionine salvage from S-adenosylmethionine"/>
    <property type="evidence" value="ECO:0007669"/>
    <property type="project" value="TreeGrafter"/>
</dbReference>
<dbReference type="AlphaFoldDB" id="A0A372GPK7"/>
<dbReference type="PANTHER" id="PTHR46832">
    <property type="entry name" value="5'-METHYLTHIOADENOSINE/S-ADENOSYLHOMOCYSTEINE NUCLEOSIDASE"/>
    <property type="match status" value="1"/>
</dbReference>
<dbReference type="PANTHER" id="PTHR46832:SF1">
    <property type="entry name" value="5'-METHYLTHIOADENOSINE_S-ADENOSYLHOMOCYSTEINE NUCLEOSIDASE"/>
    <property type="match status" value="1"/>
</dbReference>
<protein>
    <recommendedName>
        <fullName evidence="2">Nucleoside phosphorylase domain-containing protein</fullName>
    </recommendedName>
</protein>
<proteinExistence type="predicted"/>
<dbReference type="GO" id="GO:0008782">
    <property type="term" value="F:adenosylhomocysteine nucleosidase activity"/>
    <property type="evidence" value="ECO:0007669"/>
    <property type="project" value="TreeGrafter"/>
</dbReference>
<dbReference type="CDD" id="cd09008">
    <property type="entry name" value="MTAN"/>
    <property type="match status" value="1"/>
</dbReference>
<sequence>MNQNITNSGILTTGGQTNVDQSAVGPGAQVTFGRAAESAADRPSGVGVITVLSEEANAVREVLGLRRVHKGELPFMEGNVLAAGRNIDIAAIRTLKMGPRSTMATFQQLRDHYSPTVIALTGIGGGIHPDAAIGDVVITNRVIYYDQRRETPQGPRYRGEALEAPAAIGRALNSYFDDHGEPAVLDDDETRSQYRVHTGPIGSGDAVITDSDSHIIRYLTGFNEHTRAIDMEGAGLSEAFHEQTGRTAVRGWVIVRGISDDASAHRNYDHHQLAARRAAQVLKTLLPYLPIDDDTHT</sequence>
<evidence type="ECO:0000313" key="4">
    <source>
        <dbReference type="Proteomes" id="UP000262882"/>
    </source>
</evidence>
<dbReference type="InterPro" id="IPR000845">
    <property type="entry name" value="Nucleoside_phosphorylase_d"/>
</dbReference>
<dbReference type="InterPro" id="IPR035994">
    <property type="entry name" value="Nucleoside_phosphorylase_sf"/>
</dbReference>
<dbReference type="Gene3D" id="3.40.50.1580">
    <property type="entry name" value="Nucleoside phosphorylase domain"/>
    <property type="match status" value="1"/>
</dbReference>
<gene>
    <name evidence="3" type="ORF">D0T12_02005</name>
</gene>
<feature type="region of interest" description="Disordered" evidence="1">
    <location>
        <begin position="1"/>
        <end position="21"/>
    </location>
</feature>
<dbReference type="GO" id="GO:0008930">
    <property type="term" value="F:methylthioadenosine nucleosidase activity"/>
    <property type="evidence" value="ECO:0007669"/>
    <property type="project" value="TreeGrafter"/>
</dbReference>
<accession>A0A372GPK7</accession>
<dbReference type="RefSeq" id="WP_117397502.1">
    <property type="nucleotide sequence ID" value="NZ_QVNQ01000001.1"/>
</dbReference>
<reference evidence="3 4" key="1">
    <citation type="submission" date="2018-08" db="EMBL/GenBank/DDBJ databases">
        <title>Actinomadura spongicola sp. nov., isolated from marine sponge Leucetta chagosensis.</title>
        <authorList>
            <person name="Li L."/>
            <person name="Lin H.W."/>
        </authorList>
    </citation>
    <scope>NUCLEOTIDE SEQUENCE [LARGE SCALE GENOMIC DNA]</scope>
    <source>
        <strain evidence="3 4">LHW52907</strain>
    </source>
</reference>
<dbReference type="Pfam" id="PF01048">
    <property type="entry name" value="PNP_UDP_1"/>
    <property type="match status" value="1"/>
</dbReference>